<feature type="compositionally biased region" description="Polar residues" evidence="1">
    <location>
        <begin position="516"/>
        <end position="533"/>
    </location>
</feature>
<dbReference type="EMBL" id="KB096411">
    <property type="protein sequence ID" value="ESO05017.1"/>
    <property type="molecule type" value="Genomic_DNA"/>
</dbReference>
<reference evidence="4" key="1">
    <citation type="submission" date="2012-12" db="EMBL/GenBank/DDBJ databases">
        <authorList>
            <person name="Hellsten U."/>
            <person name="Grimwood J."/>
            <person name="Chapman J.A."/>
            <person name="Shapiro H."/>
            <person name="Aerts A."/>
            <person name="Otillar R.P."/>
            <person name="Terry A.Y."/>
            <person name="Boore J.L."/>
            <person name="Simakov O."/>
            <person name="Marletaz F."/>
            <person name="Cho S.-J."/>
            <person name="Edsinger-Gonzales E."/>
            <person name="Havlak P."/>
            <person name="Kuo D.-H."/>
            <person name="Larsson T."/>
            <person name="Lv J."/>
            <person name="Arendt D."/>
            <person name="Savage R."/>
            <person name="Osoegawa K."/>
            <person name="de Jong P."/>
            <person name="Lindberg D.R."/>
            <person name="Seaver E.C."/>
            <person name="Weisblat D.A."/>
            <person name="Putnam N.H."/>
            <person name="Grigoriev I.V."/>
            <person name="Rokhsar D.S."/>
        </authorList>
    </citation>
    <scope>NUCLEOTIDE SEQUENCE</scope>
</reference>
<dbReference type="Proteomes" id="UP000015101">
    <property type="component" value="Unassembled WGS sequence"/>
</dbReference>
<dbReference type="EnsemblMetazoa" id="HelroT172030">
    <property type="protein sequence ID" value="HelroP172030"/>
    <property type="gene ID" value="HelroG172030"/>
</dbReference>
<protein>
    <submittedName>
        <fullName evidence="2 3">Uncharacterized protein</fullName>
    </submittedName>
</protein>
<sequence length="625" mass="70926">MDYTNTFQSTFLKPTVTVDSSKVGSPIVVSTFEDHISSYYDVPKMSTNFDDGRHIDANLNHNSNPITIKINHADDNNTTKSEKYTSEISEIENIDLESPVFGKTFGRNLHANRPFETHYHHPAVEKKHSKSAGDLKIKHGISKELAANNGNLYLNVDDYQTFFGIYPYGSNSSSVNSVGIDAVPETDDKYGSKNKFKPSTKEFHKVSEYDEETLKALKRVTRKFDSFRMRQLRVKCFNLSSSDTIDEASEDGGNKNNRKCKKMVDDDDVDKDEDAKLMHVLQRGHKDKNCTDFNRVSYAASQLLSNRKSQNDIIKDMKQNKKTSSKESAADPRCSSLTLTGEDIDRIEFFYSSLGSETYVANCVVDVLMSVRAAADGDNSPYRWVQVWVGVPVLVLDVGLEFRRPRRLAIVLAERDTGIPLWQDRVCYSTDYRKADDGRSHLLNESSGQSRCLKIRWSDITSADKFFSRYKTLTKDPNDLLWIAPKNNEMKISPNRSKDQAEKSSNSPFGRKKKCNSQSDLSSSSPITRSYQKMFSEKDKKTLERKAVLKKKIQKQDISLPFHVKIVTRVDGLDTNFKTTFAGLLPVAKKSTNVVKTNTLSRKSNENDIDENDNVDDFRPRLPTN</sequence>
<gene>
    <name evidence="3" type="primary">20203887</name>
    <name evidence="2" type="ORF">HELRODRAFT_172030</name>
</gene>
<accession>T1F4Y8</accession>
<evidence type="ECO:0000313" key="2">
    <source>
        <dbReference type="EMBL" id="ESO05017.1"/>
    </source>
</evidence>
<reference evidence="2 4" key="2">
    <citation type="journal article" date="2013" name="Nature">
        <title>Insights into bilaterian evolution from three spiralian genomes.</title>
        <authorList>
            <person name="Simakov O."/>
            <person name="Marletaz F."/>
            <person name="Cho S.J."/>
            <person name="Edsinger-Gonzales E."/>
            <person name="Havlak P."/>
            <person name="Hellsten U."/>
            <person name="Kuo D.H."/>
            <person name="Larsson T."/>
            <person name="Lv J."/>
            <person name="Arendt D."/>
            <person name="Savage R."/>
            <person name="Osoegawa K."/>
            <person name="de Jong P."/>
            <person name="Grimwood J."/>
            <person name="Chapman J.A."/>
            <person name="Shapiro H."/>
            <person name="Aerts A."/>
            <person name="Otillar R.P."/>
            <person name="Terry A.Y."/>
            <person name="Boore J.L."/>
            <person name="Grigoriev I.V."/>
            <person name="Lindberg D.R."/>
            <person name="Seaver E.C."/>
            <person name="Weisblat D.A."/>
            <person name="Putnam N.H."/>
            <person name="Rokhsar D.S."/>
        </authorList>
    </citation>
    <scope>NUCLEOTIDE SEQUENCE</scope>
</reference>
<dbReference type="HOGENOM" id="CLU_437613_0_0_1"/>
<dbReference type="OrthoDB" id="10021476at2759"/>
<keyword evidence="4" id="KW-1185">Reference proteome</keyword>
<evidence type="ECO:0000313" key="3">
    <source>
        <dbReference type="EnsemblMetazoa" id="HelroP172030"/>
    </source>
</evidence>
<evidence type="ECO:0000256" key="1">
    <source>
        <dbReference type="SAM" id="MobiDB-lite"/>
    </source>
</evidence>
<reference evidence="3" key="3">
    <citation type="submission" date="2015-06" db="UniProtKB">
        <authorList>
            <consortium name="EnsemblMetazoa"/>
        </authorList>
    </citation>
    <scope>IDENTIFICATION</scope>
</reference>
<feature type="compositionally biased region" description="Basic and acidic residues" evidence="1">
    <location>
        <begin position="616"/>
        <end position="625"/>
    </location>
</feature>
<dbReference type="EMBL" id="AMQM01004021">
    <property type="status" value="NOT_ANNOTATED_CDS"/>
    <property type="molecule type" value="Genomic_DNA"/>
</dbReference>
<organism evidence="3 4">
    <name type="scientific">Helobdella robusta</name>
    <name type="common">Californian leech</name>
    <dbReference type="NCBI Taxonomy" id="6412"/>
    <lineage>
        <taxon>Eukaryota</taxon>
        <taxon>Metazoa</taxon>
        <taxon>Spiralia</taxon>
        <taxon>Lophotrochozoa</taxon>
        <taxon>Annelida</taxon>
        <taxon>Clitellata</taxon>
        <taxon>Hirudinea</taxon>
        <taxon>Rhynchobdellida</taxon>
        <taxon>Glossiphoniidae</taxon>
        <taxon>Helobdella</taxon>
    </lineage>
</organism>
<name>T1F4Y8_HELRO</name>
<dbReference type="STRING" id="6412.T1F4Y8"/>
<feature type="region of interest" description="Disordered" evidence="1">
    <location>
        <begin position="491"/>
        <end position="536"/>
    </location>
</feature>
<evidence type="ECO:0000313" key="4">
    <source>
        <dbReference type="Proteomes" id="UP000015101"/>
    </source>
</evidence>
<dbReference type="GO" id="GO:0005634">
    <property type="term" value="C:nucleus"/>
    <property type="evidence" value="ECO:0000318"/>
    <property type="project" value="GO_Central"/>
</dbReference>
<dbReference type="PANTHER" id="PTHR20338">
    <property type="entry name" value="NUCLEAR RESPIRATORY FACTOR 1"/>
    <property type="match status" value="1"/>
</dbReference>
<dbReference type="GeneID" id="20203887"/>
<dbReference type="GO" id="GO:0000981">
    <property type="term" value="F:DNA-binding transcription factor activity, RNA polymerase II-specific"/>
    <property type="evidence" value="ECO:0000318"/>
    <property type="project" value="GO_Central"/>
</dbReference>
<dbReference type="RefSeq" id="XP_009016950.1">
    <property type="nucleotide sequence ID" value="XM_009018702.1"/>
</dbReference>
<dbReference type="InterPro" id="IPR039142">
    <property type="entry name" value="NRF1/Ewg"/>
</dbReference>
<dbReference type="InParanoid" id="T1F4Y8"/>
<dbReference type="GO" id="GO:0006357">
    <property type="term" value="P:regulation of transcription by RNA polymerase II"/>
    <property type="evidence" value="ECO:0000318"/>
    <property type="project" value="GO_Central"/>
</dbReference>
<dbReference type="GO" id="GO:0000978">
    <property type="term" value="F:RNA polymerase II cis-regulatory region sequence-specific DNA binding"/>
    <property type="evidence" value="ECO:0000318"/>
    <property type="project" value="GO_Central"/>
</dbReference>
<feature type="region of interest" description="Disordered" evidence="1">
    <location>
        <begin position="603"/>
        <end position="625"/>
    </location>
</feature>
<proteinExistence type="predicted"/>
<dbReference type="KEGG" id="hro:HELRODRAFT_172030"/>
<dbReference type="AlphaFoldDB" id="T1F4Y8"/>
<dbReference type="CTD" id="20203887"/>